<dbReference type="PROSITE" id="PS51257">
    <property type="entry name" value="PROKAR_LIPOPROTEIN"/>
    <property type="match status" value="1"/>
</dbReference>
<keyword evidence="2" id="KW-0732">Signal</keyword>
<dbReference type="InterPro" id="IPR011047">
    <property type="entry name" value="Quinoprotein_ADH-like_sf"/>
</dbReference>
<reference evidence="4 5" key="1">
    <citation type="submission" date="2019-10" db="EMBL/GenBank/DDBJ databases">
        <title>Streptomyces smaragdinus sp. nov. and Streptomyces fabii sp. nov., isolated from the gut of fungus growing-termite Macrotermes natalensis.</title>
        <authorList>
            <person name="Schwitalla J."/>
            <person name="Benndorf R."/>
            <person name="Martin K."/>
            <person name="De Beer W."/>
            <person name="Kaster A.-K."/>
            <person name="Vollmers J."/>
            <person name="Poulsen M."/>
            <person name="Beemelmanns C."/>
        </authorList>
    </citation>
    <scope>NUCLEOTIDE SEQUENCE [LARGE SCALE GENOMIC DNA]</scope>
    <source>
        <strain evidence="4 5">RB5</strain>
    </source>
</reference>
<dbReference type="InterPro" id="IPR018391">
    <property type="entry name" value="PQQ_b-propeller_rpt"/>
</dbReference>
<feature type="domain" description="Pyrrolo-quinoline quinone repeat" evidence="3">
    <location>
        <begin position="88"/>
        <end position="183"/>
    </location>
</feature>
<dbReference type="InterPro" id="IPR002372">
    <property type="entry name" value="PQQ_rpt_dom"/>
</dbReference>
<accession>A0A7K0CC74</accession>
<feature type="chain" id="PRO_5039223804" description="Pyrrolo-quinoline quinone repeat domain-containing protein" evidence="2">
    <location>
        <begin position="26"/>
        <end position="478"/>
    </location>
</feature>
<dbReference type="SMART" id="SM00564">
    <property type="entry name" value="PQQ"/>
    <property type="match status" value="2"/>
</dbReference>
<sequence length="478" mass="50808">MVPRHRGQALLAGAALAVAVLTGCAGQEPSQQTSTTSRNKTPNARNNSATTLKPRTTTGRELFALPVPDGIAHGEPVSAPDAWAAPDTYVTTAPYAIQAHDPLTGAEQWHVPLPGPVCRGSETMTSDGKVALVFKATRAENGYCNRLAVIDTHRGTLLWQHPLPGKGTKGMGLTVAVTDTTAAAAWNPPGSSTSGALGYSLDGTRQLWNKPRPDTDLGSSLCGEEYTGGTWLHVTRGCVSDGMTFFSLHRIDPATGKTLWTYRAREPYAGLYLAESNPMVLAVYDKRDKTADEPVLTHATRLITLADDGTEQTEIPIKDLDAGCSAFTGRCGGIVATADTIYIASDSTKHPGKITAIDASTGARKWTTSAQDNRDLAPLRADGRNGGLIAYESPGETRHSTIVPGSAARVLHLNPATGTREVWLQLPDTGAESQDHFKLWGYENLPLFTAGRLYLRDTTVAPSIGNPPWTLAYGAATN</sequence>
<evidence type="ECO:0000313" key="4">
    <source>
        <dbReference type="EMBL" id="MQY11016.1"/>
    </source>
</evidence>
<evidence type="ECO:0000256" key="1">
    <source>
        <dbReference type="SAM" id="MobiDB-lite"/>
    </source>
</evidence>
<dbReference type="Gene3D" id="2.130.10.10">
    <property type="entry name" value="YVTN repeat-like/Quinoprotein amine dehydrogenase"/>
    <property type="match status" value="1"/>
</dbReference>
<feature type="compositionally biased region" description="Polar residues" evidence="1">
    <location>
        <begin position="28"/>
        <end position="59"/>
    </location>
</feature>
<dbReference type="SUPFAM" id="SSF50998">
    <property type="entry name" value="Quinoprotein alcohol dehydrogenase-like"/>
    <property type="match status" value="1"/>
</dbReference>
<dbReference type="PANTHER" id="PTHR34512:SF30">
    <property type="entry name" value="OUTER MEMBRANE PROTEIN ASSEMBLY FACTOR BAMB"/>
    <property type="match status" value="1"/>
</dbReference>
<gene>
    <name evidence="4" type="ORF">SRB5_11300</name>
</gene>
<dbReference type="EMBL" id="WEGJ01000002">
    <property type="protein sequence ID" value="MQY11016.1"/>
    <property type="molecule type" value="Genomic_DNA"/>
</dbReference>
<dbReference type="PANTHER" id="PTHR34512">
    <property type="entry name" value="CELL SURFACE PROTEIN"/>
    <property type="match status" value="1"/>
</dbReference>
<dbReference type="Gene3D" id="2.40.10.480">
    <property type="match status" value="1"/>
</dbReference>
<dbReference type="InterPro" id="IPR015943">
    <property type="entry name" value="WD40/YVTN_repeat-like_dom_sf"/>
</dbReference>
<evidence type="ECO:0000259" key="3">
    <source>
        <dbReference type="Pfam" id="PF13360"/>
    </source>
</evidence>
<comment type="caution">
    <text evidence="4">The sequence shown here is derived from an EMBL/GenBank/DDBJ whole genome shotgun (WGS) entry which is preliminary data.</text>
</comment>
<dbReference type="Proteomes" id="UP000466345">
    <property type="component" value="Unassembled WGS sequence"/>
</dbReference>
<dbReference type="AlphaFoldDB" id="A0A7K0CC74"/>
<protein>
    <recommendedName>
        <fullName evidence="3">Pyrrolo-quinoline quinone repeat domain-containing protein</fullName>
    </recommendedName>
</protein>
<name>A0A7K0CC74_9ACTN</name>
<feature type="region of interest" description="Disordered" evidence="1">
    <location>
        <begin position="27"/>
        <end position="59"/>
    </location>
</feature>
<keyword evidence="5" id="KW-1185">Reference proteome</keyword>
<evidence type="ECO:0000313" key="5">
    <source>
        <dbReference type="Proteomes" id="UP000466345"/>
    </source>
</evidence>
<evidence type="ECO:0000256" key="2">
    <source>
        <dbReference type="SAM" id="SignalP"/>
    </source>
</evidence>
<feature type="signal peptide" evidence="2">
    <location>
        <begin position="1"/>
        <end position="25"/>
    </location>
</feature>
<dbReference type="Pfam" id="PF13360">
    <property type="entry name" value="PQQ_2"/>
    <property type="match status" value="1"/>
</dbReference>
<organism evidence="4 5">
    <name type="scientific">Streptomyces smaragdinus</name>
    <dbReference type="NCBI Taxonomy" id="2585196"/>
    <lineage>
        <taxon>Bacteria</taxon>
        <taxon>Bacillati</taxon>
        <taxon>Actinomycetota</taxon>
        <taxon>Actinomycetes</taxon>
        <taxon>Kitasatosporales</taxon>
        <taxon>Streptomycetaceae</taxon>
        <taxon>Streptomyces</taxon>
    </lineage>
</organism>
<proteinExistence type="predicted"/>
<dbReference type="OrthoDB" id="4048143at2"/>